<dbReference type="Proteomes" id="UP000886841">
    <property type="component" value="Unassembled WGS sequence"/>
</dbReference>
<gene>
    <name evidence="3" type="ORF">IAB98_00630</name>
</gene>
<dbReference type="InterPro" id="IPR006530">
    <property type="entry name" value="YD"/>
</dbReference>
<evidence type="ECO:0000313" key="3">
    <source>
        <dbReference type="EMBL" id="HIR91910.1"/>
    </source>
</evidence>
<dbReference type="AlphaFoldDB" id="A0A9D1EH68"/>
<feature type="compositionally biased region" description="Basic and acidic residues" evidence="1">
    <location>
        <begin position="30"/>
        <end position="41"/>
    </location>
</feature>
<name>A0A9D1EH68_9FIRM</name>
<dbReference type="PROSITE" id="PS51257">
    <property type="entry name" value="PROKAR_LIPOPROTEIN"/>
    <property type="match status" value="1"/>
</dbReference>
<dbReference type="NCBIfam" id="TIGR01643">
    <property type="entry name" value="YD_repeat_2x"/>
    <property type="match status" value="1"/>
</dbReference>
<evidence type="ECO:0000313" key="4">
    <source>
        <dbReference type="Proteomes" id="UP000886841"/>
    </source>
</evidence>
<comment type="caution">
    <text evidence="3">The sequence shown here is derived from an EMBL/GenBank/DDBJ whole genome shotgun (WGS) entry which is preliminary data.</text>
</comment>
<dbReference type="EMBL" id="DVHU01000007">
    <property type="protein sequence ID" value="HIR91910.1"/>
    <property type="molecule type" value="Genomic_DNA"/>
</dbReference>
<feature type="signal peptide" evidence="2">
    <location>
        <begin position="1"/>
        <end position="26"/>
    </location>
</feature>
<evidence type="ECO:0000256" key="2">
    <source>
        <dbReference type="SAM" id="SignalP"/>
    </source>
</evidence>
<dbReference type="Gene3D" id="2.180.10.10">
    <property type="entry name" value="RHS repeat-associated core"/>
    <property type="match status" value="1"/>
</dbReference>
<proteinExistence type="predicted"/>
<evidence type="ECO:0008006" key="5">
    <source>
        <dbReference type="Google" id="ProtNLM"/>
    </source>
</evidence>
<protein>
    <recommendedName>
        <fullName evidence="5">YD repeat (Two copies)</fullName>
    </recommendedName>
</protein>
<evidence type="ECO:0000256" key="1">
    <source>
        <dbReference type="SAM" id="MobiDB-lite"/>
    </source>
</evidence>
<organism evidence="3 4">
    <name type="scientific">Candidatus Egerieimonas intestinavium</name>
    <dbReference type="NCBI Taxonomy" id="2840777"/>
    <lineage>
        <taxon>Bacteria</taxon>
        <taxon>Bacillati</taxon>
        <taxon>Bacillota</taxon>
        <taxon>Clostridia</taxon>
        <taxon>Lachnospirales</taxon>
        <taxon>Lachnospiraceae</taxon>
        <taxon>Lachnospiraceae incertae sedis</taxon>
        <taxon>Candidatus Egerieimonas</taxon>
    </lineage>
</organism>
<feature type="region of interest" description="Disordered" evidence="1">
    <location>
        <begin position="30"/>
        <end position="66"/>
    </location>
</feature>
<keyword evidence="2" id="KW-0732">Signal</keyword>
<sequence length="478" mass="54686">MKRGKILLGRRLLAVMLAAAMGVSLTACKGKEDTEGKDASPKAEAQTPAEDDASPETEEESAAKEETRWLLKRSEYYDKTGTMTQYNEYEYNEYGQLTLEAKGENGEETWRRTYTYDENQVCNGGTMSRKEVASFYVRTTEGVYTYDDYGNSSSRHDVETTEYEEGYRYTGGTVEYDTYYFRDASGMSTGWVQVGKNSMSGDVYDYYVTDEENEETADKEETYNEDGLLVKLVSGDSVEEYEYDDHGNMTKKTITRHANSPEEKYSVYYTYSYEEQLCKNVPPAEEPETEEKEVIAKAVTKDSQGNTLYYYTYAYNQRGEVTLARGFSQGGNFATEYTMYDDQNRVTQVRSDSMVADKIYDESGLCIREEFREYIDDEEPMIYADCEYDENGNLLRSVKHAVKSSYSDAEGSYQTYEYENDLVKKCSYYSSGGTLESYDEYAYDEEGKIVTITIYNGDGTVESITTPVYYSISVFPEN</sequence>
<feature type="compositionally biased region" description="Acidic residues" evidence="1">
    <location>
        <begin position="49"/>
        <end position="60"/>
    </location>
</feature>
<accession>A0A9D1EH68</accession>
<feature type="chain" id="PRO_5038978871" description="YD repeat (Two copies)" evidence="2">
    <location>
        <begin position="27"/>
        <end position="478"/>
    </location>
</feature>
<reference evidence="3" key="2">
    <citation type="journal article" date="2021" name="PeerJ">
        <title>Extensive microbial diversity within the chicken gut microbiome revealed by metagenomics and culture.</title>
        <authorList>
            <person name="Gilroy R."/>
            <person name="Ravi A."/>
            <person name="Getino M."/>
            <person name="Pursley I."/>
            <person name="Horton D.L."/>
            <person name="Alikhan N.F."/>
            <person name="Baker D."/>
            <person name="Gharbi K."/>
            <person name="Hall N."/>
            <person name="Watson M."/>
            <person name="Adriaenssens E.M."/>
            <person name="Foster-Nyarko E."/>
            <person name="Jarju S."/>
            <person name="Secka A."/>
            <person name="Antonio M."/>
            <person name="Oren A."/>
            <person name="Chaudhuri R.R."/>
            <person name="La Ragione R."/>
            <person name="Hildebrand F."/>
            <person name="Pallen M.J."/>
        </authorList>
    </citation>
    <scope>NUCLEOTIDE SEQUENCE</scope>
    <source>
        <strain evidence="3">ChiSxjej1B13-7041</strain>
    </source>
</reference>
<reference evidence="3" key="1">
    <citation type="submission" date="2020-10" db="EMBL/GenBank/DDBJ databases">
        <authorList>
            <person name="Gilroy R."/>
        </authorList>
    </citation>
    <scope>NUCLEOTIDE SEQUENCE</scope>
    <source>
        <strain evidence="3">ChiSxjej1B13-7041</strain>
    </source>
</reference>